<gene>
    <name evidence="1" type="ORF">BST25_17860</name>
</gene>
<name>A0A1X0DF85_MYCHE</name>
<sequence length="144" mass="16071">MPSASDPFDLNRFVRAQAPVYRGVVEELRGGRKRGHWMWFVFPQLSGLGSSPMADRYGISGLYEAGAYLRHDLLGPRLRECARLVNGVQGRSAAEIFGSPDDLKLRSSMTLFARAADDNEDFTALLDRYYDGREDPLTVARLTG</sequence>
<dbReference type="InterPro" id="IPR036287">
    <property type="entry name" value="Rv1873-like_sf"/>
</dbReference>
<keyword evidence="2" id="KW-1185">Reference proteome</keyword>
<dbReference type="PIRSF" id="PIRSF008546">
    <property type="entry name" value="UCP008546"/>
    <property type="match status" value="1"/>
</dbReference>
<dbReference type="Proteomes" id="UP000192566">
    <property type="component" value="Unassembled WGS sequence"/>
</dbReference>
<reference evidence="1 2" key="1">
    <citation type="submission" date="2017-02" db="EMBL/GenBank/DDBJ databases">
        <title>The new phylogeny of genus Mycobacterium.</title>
        <authorList>
            <person name="Tortoli E."/>
            <person name="Trovato A."/>
            <person name="Cirillo D.M."/>
        </authorList>
    </citation>
    <scope>NUCLEOTIDE SEQUENCE [LARGE SCALE GENOMIC DNA]</scope>
    <source>
        <strain evidence="1 2">DSM 44471</strain>
    </source>
</reference>
<dbReference type="RefSeq" id="WP_083075676.1">
    <property type="nucleotide sequence ID" value="NZ_AP022615.1"/>
</dbReference>
<evidence type="ECO:0000313" key="2">
    <source>
        <dbReference type="Proteomes" id="UP000192566"/>
    </source>
</evidence>
<dbReference type="Gene3D" id="1.25.40.380">
    <property type="entry name" value="Protein of unknown function DUF1810"/>
    <property type="match status" value="1"/>
</dbReference>
<dbReference type="AlphaFoldDB" id="A0A1X0DF85"/>
<dbReference type="InterPro" id="IPR014937">
    <property type="entry name" value="DUF1810"/>
</dbReference>
<comment type="caution">
    <text evidence="1">The sequence shown here is derived from an EMBL/GenBank/DDBJ whole genome shotgun (WGS) entry which is preliminary data.</text>
</comment>
<dbReference type="SUPFAM" id="SSF140736">
    <property type="entry name" value="Rv1873-like"/>
    <property type="match status" value="1"/>
</dbReference>
<dbReference type="STRING" id="53376.BST25_17860"/>
<dbReference type="Pfam" id="PF08837">
    <property type="entry name" value="DUF1810"/>
    <property type="match status" value="1"/>
</dbReference>
<dbReference type="EMBL" id="MVHR01000029">
    <property type="protein sequence ID" value="ORA70987.1"/>
    <property type="molecule type" value="Genomic_DNA"/>
</dbReference>
<organism evidence="1 2">
    <name type="scientific">Mycobacterium heidelbergense</name>
    <dbReference type="NCBI Taxonomy" id="53376"/>
    <lineage>
        <taxon>Bacteria</taxon>
        <taxon>Bacillati</taxon>
        <taxon>Actinomycetota</taxon>
        <taxon>Actinomycetes</taxon>
        <taxon>Mycobacteriales</taxon>
        <taxon>Mycobacteriaceae</taxon>
        <taxon>Mycobacterium</taxon>
        <taxon>Mycobacterium simiae complex</taxon>
    </lineage>
</organism>
<evidence type="ECO:0000313" key="1">
    <source>
        <dbReference type="EMBL" id="ORA70987.1"/>
    </source>
</evidence>
<accession>A0A1X0DF85</accession>
<dbReference type="OrthoDB" id="9801870at2"/>
<protein>
    <submittedName>
        <fullName evidence="1">Calpastatin</fullName>
    </submittedName>
</protein>
<proteinExistence type="predicted"/>